<accession>A0A9P6QTN1</accession>
<feature type="compositionally biased region" description="Basic and acidic residues" evidence="3">
    <location>
        <begin position="1915"/>
        <end position="1932"/>
    </location>
</feature>
<comment type="caution">
    <text evidence="7">The sequence shown here is derived from an EMBL/GenBank/DDBJ whole genome shotgun (WGS) entry which is preliminary data.</text>
</comment>
<dbReference type="Pfam" id="PF25151">
    <property type="entry name" value="TPR_Trm732_C"/>
    <property type="match status" value="1"/>
</dbReference>
<feature type="domain" description="DUF2428" evidence="4">
    <location>
        <begin position="989"/>
        <end position="1250"/>
    </location>
</feature>
<dbReference type="SUPFAM" id="SSF48371">
    <property type="entry name" value="ARM repeat"/>
    <property type="match status" value="1"/>
</dbReference>
<feature type="region of interest" description="Disordered" evidence="3">
    <location>
        <begin position="1914"/>
        <end position="1933"/>
    </location>
</feature>
<evidence type="ECO:0000259" key="5">
    <source>
        <dbReference type="Pfam" id="PF25150"/>
    </source>
</evidence>
<dbReference type="PANTHER" id="PTHR14387:SF0">
    <property type="entry name" value="DUF2428 DOMAIN-CONTAINING PROTEIN"/>
    <property type="match status" value="1"/>
</dbReference>
<reference evidence="7" key="1">
    <citation type="journal article" date="2020" name="Fungal Divers.">
        <title>Resolving the Mortierellaceae phylogeny through synthesis of multi-gene phylogenetics and phylogenomics.</title>
        <authorList>
            <person name="Vandepol N."/>
            <person name="Liber J."/>
            <person name="Desiro A."/>
            <person name="Na H."/>
            <person name="Kennedy M."/>
            <person name="Barry K."/>
            <person name="Grigoriev I.V."/>
            <person name="Miller A.N."/>
            <person name="O'Donnell K."/>
            <person name="Stajich J.E."/>
            <person name="Bonito G."/>
        </authorList>
    </citation>
    <scope>NUCLEOTIDE SEQUENCE</scope>
    <source>
        <strain evidence="7">NVP60</strain>
    </source>
</reference>
<proteinExistence type="inferred from homology"/>
<keyword evidence="8" id="KW-1185">Reference proteome</keyword>
<dbReference type="InterPro" id="IPR016024">
    <property type="entry name" value="ARM-type_fold"/>
</dbReference>
<dbReference type="GO" id="GO:0030488">
    <property type="term" value="P:tRNA methylation"/>
    <property type="evidence" value="ECO:0007669"/>
    <property type="project" value="TreeGrafter"/>
</dbReference>
<evidence type="ECO:0000256" key="3">
    <source>
        <dbReference type="SAM" id="MobiDB-lite"/>
    </source>
</evidence>
<feature type="domain" description="tRNA (32-2'-O)-methyltransferase regulator THADA-like TPR repeats region" evidence="5">
    <location>
        <begin position="540"/>
        <end position="841"/>
    </location>
</feature>
<organism evidence="7 8">
    <name type="scientific">Linnemannia gamsii</name>
    <dbReference type="NCBI Taxonomy" id="64522"/>
    <lineage>
        <taxon>Eukaryota</taxon>
        <taxon>Fungi</taxon>
        <taxon>Fungi incertae sedis</taxon>
        <taxon>Mucoromycota</taxon>
        <taxon>Mortierellomycotina</taxon>
        <taxon>Mortierellomycetes</taxon>
        <taxon>Mortierellales</taxon>
        <taxon>Mortierellaceae</taxon>
        <taxon>Linnemannia</taxon>
    </lineage>
</organism>
<evidence type="ECO:0000313" key="8">
    <source>
        <dbReference type="Proteomes" id="UP000823405"/>
    </source>
</evidence>
<gene>
    <name evidence="7" type="ORF">BGZ97_003266</name>
</gene>
<dbReference type="Pfam" id="PF10350">
    <property type="entry name" value="DUF2428"/>
    <property type="match status" value="1"/>
</dbReference>
<evidence type="ECO:0000313" key="7">
    <source>
        <dbReference type="EMBL" id="KAG0300368.1"/>
    </source>
</evidence>
<sequence>MALYYFASAKLSSRKQIFALIQSLQPQLQPDEADQNGPIVSAMRSVIMIDIFSVGGQPSIEIDMAWHQRALTLYTTLDYAMGRAAIHADMDSILEQLSLLLHTRVETTNVDVGRDHIPSAYTEAMMDLEFILKLILAIISRLIVSNNQHSESSISTTHRFEVSSTHTPQPYILRILNDAISVSSSPAYHRDVSSISGMIFANLIDLTSPNVQETSRRTIGLVFGANGQDLTYLPQIPEVMVAMDFGWNTYLGEKCGPGEEDAGMYMLGVVRGLLTNIRQEALVMPVEHISHWYAPAVFEDLNKGGLVLHQVLFHAIAYLCATSKDMSSKTSAFETMGHWLQQTKLHLGDKSTASTEMKQALANCINEQAQEKLATYVLDYWEDPVDTVQHKVKNILELLLDIVYLKAQLNNEHATPAFVTDLLQRILMADGHRKSKHPILAILVGRVPMAEVIQLRQDALAQAILALEQLATAPGAAVAINAMIEKSWKECLELDAKNANVLAIAAKKSDKDRDAVTATNDSATDATDMRSARKAAIQPWVDFWMKSVTQALTTDNDLIRKHLGHFIFSPLFSTCPEAFWTLLEVLNDTTNTAYPGYISDEQYRFNAIVLSIKIARSLDLVDASNYADPSATATNDSDKPKIDISVLHSAMHHASADIRIDVLGILCESRKSTTPVASMEYELLKKFLPLNLNAVVPDFRQKLYSHLAKFLFRVRGNCYVLAREIARLHTSIGKKNLSEADANAMIQEREAKVAETKAFLEWLLDHIFSSIYPGSSFQRVSTSLRLLGVMVKTFGIKTTPLPPGSKPNEISRFPFQLPIASQDHTKILLSCLLNPFDHCREQALEILMNFDAPFEGYNTKGSVDGLVRWGLDWLKSTRAGESDSGGLVLKIIFVKYAIELGWDIDLPYDGSEELKDVKFAAYTGNPAVDFTIRLQNLLRVQLERARQNQLDAAYHHPVHGTLIGLRYIFSSIDYASPLVTNHRPLWQAVHADMMDLVESVCGVVMGVLSNPSPEGNIPATFTEMEESIDAVISSSGGDEFEQSGGPNHQVILSYCWRAIKESSSLMELVLSKATLGSSVLKTDGILEPNALERAGSLFRRLLTTIRHPGAFSSVFPAYISLCTRLLNSEDSTLAALPRAWLEENLDSILSDSISVTRRSAGLPLCILAIVNAELSDNRRTLLPMVMRRVMAIAEKPVSPDANHQVDLPQIHAMNVLRRLFMDAKLSTSVLPYVGQGLELSIRAFSSPSWAVRNCGVMLFSTLLHRVFGAKRVRDEHLAINGITSRELFARLEGLCGFLQSQLEVAVKQLLDAESSQDRVHPGLYPVLTLLSRLQPSLHADPADAVDGGMSTFVTLVRRCAASAIWKTREMAARALIPLIASRDLMDWIVDILQGCTKEKISQNEVHGLLVQVQFLLRGHLLGEGVADRVVRQSFVTRFASVFGPVTERVLQTGCQLNRWMVLSIYAEFVLGESWMGRDSVQEEKGAEMQMESEREEMKGLSTIHFKSIRDFIIDYAIVGLLEEKKTYRQHIGGHLVRRLMARTVISASVLGVNAAMTRDQITGMVTSLLNDADYEIRLEALETLQMWLESNREGVQTYLDASVIHNTLINMLFKGEENLECLRLEVALMSNFGGNKPFPNGSHIDIVEFWNRLCTHVDDETMGGVAVVEAILPATGNVFAQIWSDPKVEESLRINCLNRWSTSIHRYANEYQTLQLREAALESIAFFTNQLMDPHQPHPSSSKTPAYLRLLETLTWQLQDDEAEVREEATLIVSRGIQLPYAVSSEKALTLVYDHMVQLFAGKDANDEQIRLLIQTLVFGLLGTEDPGNMDIKSFFISSLSRIVSESLQPSKTLFDKESPNLYREPLISMQLTQRALEQIQNRPNGLPASAQAALQAYQQESIQQVAKVQSAVEEWSHSTEDRQTGGKKDRSPWGISGRKSVFEVLWRLASGSSLFKAGKEDQYMSDLLHDASRVHPVVIEASQKNDEARLFLIE</sequence>
<dbReference type="InterPro" id="IPR019442">
    <property type="entry name" value="THADA/TRM732_DUF2428"/>
</dbReference>
<protein>
    <recommendedName>
        <fullName evidence="9">DUF2428 domain-containing protein</fullName>
    </recommendedName>
</protein>
<dbReference type="OrthoDB" id="73997at2759"/>
<dbReference type="GO" id="GO:0005829">
    <property type="term" value="C:cytosol"/>
    <property type="evidence" value="ECO:0007669"/>
    <property type="project" value="TreeGrafter"/>
</dbReference>
<feature type="domain" description="tRNA (32-2'-O)-methyltransferase regulator THADA-like C-terminal TPR repeats region" evidence="6">
    <location>
        <begin position="1252"/>
        <end position="1415"/>
    </location>
</feature>
<evidence type="ECO:0000259" key="4">
    <source>
        <dbReference type="Pfam" id="PF10350"/>
    </source>
</evidence>
<evidence type="ECO:0000256" key="2">
    <source>
        <dbReference type="ARBA" id="ARBA00022694"/>
    </source>
</evidence>
<evidence type="ECO:0008006" key="9">
    <source>
        <dbReference type="Google" id="ProtNLM"/>
    </source>
</evidence>
<dbReference type="InterPro" id="IPR051954">
    <property type="entry name" value="tRNA_methyltransferase_THADA"/>
</dbReference>
<dbReference type="EMBL" id="JAAAIN010001764">
    <property type="protein sequence ID" value="KAG0300368.1"/>
    <property type="molecule type" value="Genomic_DNA"/>
</dbReference>
<dbReference type="PANTHER" id="PTHR14387">
    <property type="entry name" value="THADA/DEATH RECEPTOR INTERACTING PROTEIN"/>
    <property type="match status" value="1"/>
</dbReference>
<dbReference type="Proteomes" id="UP000823405">
    <property type="component" value="Unassembled WGS sequence"/>
</dbReference>
<comment type="similarity">
    <text evidence="1">Belongs to the THADA family.</text>
</comment>
<evidence type="ECO:0000256" key="1">
    <source>
        <dbReference type="ARBA" id="ARBA00010409"/>
    </source>
</evidence>
<name>A0A9P6QTN1_9FUNG</name>
<dbReference type="InterPro" id="IPR056843">
    <property type="entry name" value="THADA-like_TPR"/>
</dbReference>
<dbReference type="Pfam" id="PF25150">
    <property type="entry name" value="TPR_Trm732"/>
    <property type="match status" value="1"/>
</dbReference>
<keyword evidence="2" id="KW-0819">tRNA processing</keyword>
<evidence type="ECO:0000259" key="6">
    <source>
        <dbReference type="Pfam" id="PF25151"/>
    </source>
</evidence>
<dbReference type="InterPro" id="IPR056842">
    <property type="entry name" value="THADA-like_TPR_C"/>
</dbReference>